<keyword evidence="2" id="KW-1185">Reference proteome</keyword>
<reference evidence="1" key="1">
    <citation type="submission" date="2022-04" db="EMBL/GenBank/DDBJ databases">
        <title>Genome of the entomopathogenic fungus Entomophthora muscae.</title>
        <authorList>
            <person name="Elya C."/>
            <person name="Lovett B.R."/>
            <person name="Lee E."/>
            <person name="Macias A.M."/>
            <person name="Hajek A.E."/>
            <person name="De Bivort B.L."/>
            <person name="Kasson M.T."/>
            <person name="De Fine Licht H.H."/>
            <person name="Stajich J.E."/>
        </authorList>
    </citation>
    <scope>NUCLEOTIDE SEQUENCE</scope>
    <source>
        <strain evidence="1">Berkeley</strain>
    </source>
</reference>
<proteinExistence type="predicted"/>
<comment type="caution">
    <text evidence="1">The sequence shown here is derived from an EMBL/GenBank/DDBJ whole genome shotgun (WGS) entry which is preliminary data.</text>
</comment>
<sequence>MSDNTPINDVNPAVSPKSKSSLNPTAQAFTPKETKVGASKDNRARNTAFKGNKNKKSASQKLFPEGKCNLDETPSSSSPNKPTPRKEKKNNKTEASSLTPKSGSKKTKDLRKPLKQEAKTSNSQVNEAPAQFASHRYLLKALHQIGNNFKIVHQEVSENQVSGSTAKIELSLPILDPDFPFDLNALSLAFQLFPSDGYTYFHFIKVLNQDIPRKIAVNIEAALAKHSSSKNGVTLLDSLKWLIQNLSSILSQPESTIIKFVSYKADAPNPKPTAEKQPCLPPKPMSSIKNDVTKSVSSANSYKSIDLQKLTLDPQAPLSRKEKDIAQMKRRFRSSFVVLSENHEFFKFQIKLVPSDPDYIFKVECSYFLIDITVPNDYPATGHSIYATIAPGRQTAKIHEYMLRNVEAKFNDYAKASQLTSILHCVNWLDTRIESLILQAQPKPTEVTQISSFVKIDKNTLNYSPPRGIQVEFPSAKPNANHVEIEVSSSQADLSGDKELDESSDEHDPETIQLDSTPHCGIQLKATEMALKCISLANFTSVELEVNCDRCKRRLAAPKISMHQISLFACPGCHIQIGLQLRPVLFYPNAESLGYLDVLGCIPHTISRVSITANCESCDKQNCDLPEFKEILLDSQRRENCRQCHSLMEFNLSGVKLVKLAPSSALLENASSNSHVEDSVQILGGAIKKEKIAYKVGQPLPSFGACRHYKRSNRWLRFPCCGKAYPCDTCHDDASQGDHDMIFASAMICGFCSQETRYQYHREDPLCSRCGHKLTGSSKGKAFWEGGKGTRDPSKMSRNDPKKYAGRNKTISRAKKAAS</sequence>
<organism evidence="1 2">
    <name type="scientific">Entomophthora muscae</name>
    <dbReference type="NCBI Taxonomy" id="34485"/>
    <lineage>
        <taxon>Eukaryota</taxon>
        <taxon>Fungi</taxon>
        <taxon>Fungi incertae sedis</taxon>
        <taxon>Zoopagomycota</taxon>
        <taxon>Entomophthoromycotina</taxon>
        <taxon>Entomophthoromycetes</taxon>
        <taxon>Entomophthorales</taxon>
        <taxon>Entomophthoraceae</taxon>
        <taxon>Entomophthora</taxon>
    </lineage>
</organism>
<dbReference type="EMBL" id="QTSX02006572">
    <property type="protein sequence ID" value="KAJ9052989.1"/>
    <property type="molecule type" value="Genomic_DNA"/>
</dbReference>
<evidence type="ECO:0000313" key="1">
    <source>
        <dbReference type="EMBL" id="KAJ9052989.1"/>
    </source>
</evidence>
<accession>A0ACC2RSB4</accession>
<evidence type="ECO:0000313" key="2">
    <source>
        <dbReference type="Proteomes" id="UP001165960"/>
    </source>
</evidence>
<name>A0ACC2RSB4_9FUNG</name>
<protein>
    <submittedName>
        <fullName evidence="1">Uncharacterized protein</fullName>
    </submittedName>
</protein>
<dbReference type="Proteomes" id="UP001165960">
    <property type="component" value="Unassembled WGS sequence"/>
</dbReference>
<gene>
    <name evidence="1" type="ORF">DSO57_1028578</name>
</gene>